<feature type="coiled-coil region" evidence="1">
    <location>
        <begin position="124"/>
        <end position="151"/>
    </location>
</feature>
<protein>
    <submittedName>
        <fullName evidence="3">Uncharacterized protein</fullName>
    </submittedName>
</protein>
<feature type="region of interest" description="Disordered" evidence="2">
    <location>
        <begin position="320"/>
        <end position="384"/>
    </location>
</feature>
<feature type="compositionally biased region" description="Polar residues" evidence="2">
    <location>
        <begin position="356"/>
        <end position="368"/>
    </location>
</feature>
<evidence type="ECO:0000256" key="1">
    <source>
        <dbReference type="SAM" id="Coils"/>
    </source>
</evidence>
<proteinExistence type="predicted"/>
<name>A0AA39R848_9LECA</name>
<keyword evidence="4" id="KW-1185">Reference proteome</keyword>
<feature type="compositionally biased region" description="Polar residues" evidence="2">
    <location>
        <begin position="320"/>
        <end position="339"/>
    </location>
</feature>
<feature type="compositionally biased region" description="Basic and acidic residues" evidence="2">
    <location>
        <begin position="370"/>
        <end position="384"/>
    </location>
</feature>
<feature type="region of interest" description="Disordered" evidence="2">
    <location>
        <begin position="171"/>
        <end position="287"/>
    </location>
</feature>
<dbReference type="Proteomes" id="UP001166286">
    <property type="component" value="Unassembled WGS sequence"/>
</dbReference>
<accession>A0AA39R848</accession>
<feature type="region of interest" description="Disordered" evidence="2">
    <location>
        <begin position="401"/>
        <end position="454"/>
    </location>
</feature>
<feature type="compositionally biased region" description="Basic and acidic residues" evidence="2">
    <location>
        <begin position="426"/>
        <end position="442"/>
    </location>
</feature>
<gene>
    <name evidence="3" type="ORF">JMJ35_001870</name>
</gene>
<keyword evidence="1" id="KW-0175">Coiled coil</keyword>
<feature type="region of interest" description="Disordered" evidence="2">
    <location>
        <begin position="18"/>
        <end position="48"/>
    </location>
</feature>
<dbReference type="AlphaFoldDB" id="A0AA39R848"/>
<feature type="compositionally biased region" description="Polar residues" evidence="2">
    <location>
        <begin position="226"/>
        <end position="267"/>
    </location>
</feature>
<dbReference type="EMBL" id="JAFEKC020000003">
    <property type="protein sequence ID" value="KAK0515836.1"/>
    <property type="molecule type" value="Genomic_DNA"/>
</dbReference>
<sequence>MTDIQTWRRNTHLSAPRIAELAGYGSSPEDISSSTPPNEYARRRPRPRKSLASLASYLGTHRTPSGSKPEWPSIDWSNINAEDHVYRPNPDSICTTLQQHVLNNPSTDLPAQYNSFVLHILESYYRLKDEKEELDRKLQEEEERRQTDAHEFNLMIQSLSTTSEPCIAMTAERRFPDPTGDILAKSSEKTRKSSSKLDSLLSKFDTGYSRRPKRCDKSLGTGGSQGESMAPSQSKSPRTSSQRSGNASAVVTLDPNHNFTLPSTPISSARPRDFTVSSTEGDSTSEEDYPVALTSIAVAAVDYSNKGRFHEQQFEYRNDSQSNVALSAPSDNQCNSTGAQKREGSSRMAIMPPESTAVTTGLSGSNEVSGLRRLEKTPVEDTGHPLDEMRLKRIHRREFSFLPGDDSRNGHSKSLISKPNPSPDRTSTRLADRKEGKSEQDISAKAGTRPQLAKAIVPLTEEDKTGNLPHREGSGKSVLTAIKEGSSRCSSYSYQDSLGSNDGNFSLTGTRKGLVDNNFAVAAARAARKRQAESEGRTNE</sequence>
<feature type="compositionally biased region" description="Polar residues" evidence="2">
    <location>
        <begin position="412"/>
        <end position="425"/>
    </location>
</feature>
<evidence type="ECO:0000313" key="4">
    <source>
        <dbReference type="Proteomes" id="UP001166286"/>
    </source>
</evidence>
<evidence type="ECO:0000313" key="3">
    <source>
        <dbReference type="EMBL" id="KAK0515836.1"/>
    </source>
</evidence>
<organism evidence="3 4">
    <name type="scientific">Cladonia borealis</name>
    <dbReference type="NCBI Taxonomy" id="184061"/>
    <lineage>
        <taxon>Eukaryota</taxon>
        <taxon>Fungi</taxon>
        <taxon>Dikarya</taxon>
        <taxon>Ascomycota</taxon>
        <taxon>Pezizomycotina</taxon>
        <taxon>Lecanoromycetes</taxon>
        <taxon>OSLEUM clade</taxon>
        <taxon>Lecanoromycetidae</taxon>
        <taxon>Lecanorales</taxon>
        <taxon>Lecanorineae</taxon>
        <taxon>Cladoniaceae</taxon>
        <taxon>Cladonia</taxon>
    </lineage>
</organism>
<comment type="caution">
    <text evidence="3">The sequence shown here is derived from an EMBL/GenBank/DDBJ whole genome shotgun (WGS) entry which is preliminary data.</text>
</comment>
<evidence type="ECO:0000256" key="2">
    <source>
        <dbReference type="SAM" id="MobiDB-lite"/>
    </source>
</evidence>
<reference evidence="3" key="1">
    <citation type="submission" date="2023-03" db="EMBL/GenBank/DDBJ databases">
        <title>Complete genome of Cladonia borealis.</title>
        <authorList>
            <person name="Park H."/>
        </authorList>
    </citation>
    <scope>NUCLEOTIDE SEQUENCE</scope>
    <source>
        <strain evidence="3">ANT050790</strain>
    </source>
</reference>